<sequence length="410" mass="44960">MFLNNLQRINRSAAAISVSALVSLSLSLSLSTLLAFSTAAPARSEAELFSKLSFKEAKAKAEQEKKLLLLDFTASWCPPCQMMERTTWLDADLKAFVEANAVAVQVDVDKDQATTSKLGVRAMPTLVLFKPGVDEELGRKLGYTPAAELLRWLEGAKGGKSADELKNDSDSSSFNGLLSRFGEAQENMKSGKYAEALTDLLWLWKNVEGGEGPLKMMRFSLLPGSMHKLLGLYPEAKPKLEELRDSAEKSGKRSEWAILNGVLGDDAKTLAWFDKAKLEPAGRTEIEKSEKALAPVIFSSQRYADAAQYLYPDAIAKVNEQYKRCEQLKHPGPDTEVSKDFNPFPNSIVLVYAAYLGAGRTADVAKIKAECIKLDASPQMKEVLEKIEKDMSEAKNGSANNATVKPVKKP</sequence>
<dbReference type="InterPro" id="IPR036249">
    <property type="entry name" value="Thioredoxin-like_sf"/>
</dbReference>
<evidence type="ECO:0000313" key="5">
    <source>
        <dbReference type="Proteomes" id="UP000664277"/>
    </source>
</evidence>
<name>A0A8J7TM35_9BACT</name>
<dbReference type="PROSITE" id="PS51352">
    <property type="entry name" value="THIOREDOXIN_2"/>
    <property type="match status" value="1"/>
</dbReference>
<gene>
    <name evidence="4" type="ORF">J0M35_09605</name>
</gene>
<dbReference type="PANTHER" id="PTHR10438:SF463">
    <property type="entry name" value="THIOREDOXIN"/>
    <property type="match status" value="1"/>
</dbReference>
<reference evidence="4" key="1">
    <citation type="submission" date="2021-02" db="EMBL/GenBank/DDBJ databases">
        <title>Genome-Resolved Metagenomics of a Microbial Community Performing Photosynthetic Biological Nutrient Removal.</title>
        <authorList>
            <person name="Mcdaniel E.A."/>
        </authorList>
    </citation>
    <scope>NUCLEOTIDE SEQUENCE</scope>
    <source>
        <strain evidence="4">UWPOB_OBS1</strain>
    </source>
</reference>
<dbReference type="PROSITE" id="PS00194">
    <property type="entry name" value="THIOREDOXIN_1"/>
    <property type="match status" value="1"/>
</dbReference>
<comment type="caution">
    <text evidence="4">The sequence shown here is derived from an EMBL/GenBank/DDBJ whole genome shotgun (WGS) entry which is preliminary data.</text>
</comment>
<evidence type="ECO:0000313" key="4">
    <source>
        <dbReference type="EMBL" id="MBN8660606.1"/>
    </source>
</evidence>
<dbReference type="EMBL" id="JAFLCK010000012">
    <property type="protein sequence ID" value="MBN8660606.1"/>
    <property type="molecule type" value="Genomic_DNA"/>
</dbReference>
<feature type="chain" id="PRO_5035302587" evidence="2">
    <location>
        <begin position="36"/>
        <end position="410"/>
    </location>
</feature>
<evidence type="ECO:0000256" key="1">
    <source>
        <dbReference type="SAM" id="MobiDB-lite"/>
    </source>
</evidence>
<dbReference type="PRINTS" id="PR00421">
    <property type="entry name" value="THIOREDOXIN"/>
</dbReference>
<organism evidence="4 5">
    <name type="scientific">Candidatus Obscuribacter phosphatis</name>
    <dbReference type="NCBI Taxonomy" id="1906157"/>
    <lineage>
        <taxon>Bacteria</taxon>
        <taxon>Bacillati</taxon>
        <taxon>Candidatus Melainabacteria</taxon>
        <taxon>Candidatus Obscuribacterales</taxon>
        <taxon>Candidatus Obscuribacteraceae</taxon>
        <taxon>Candidatus Obscuribacter</taxon>
    </lineage>
</organism>
<dbReference type="SUPFAM" id="SSF52833">
    <property type="entry name" value="Thioredoxin-like"/>
    <property type="match status" value="1"/>
</dbReference>
<dbReference type="AlphaFoldDB" id="A0A8J7TM35"/>
<proteinExistence type="predicted"/>
<dbReference type="InterPro" id="IPR050620">
    <property type="entry name" value="Thioredoxin_H-type-like"/>
</dbReference>
<feature type="domain" description="Thioredoxin" evidence="3">
    <location>
        <begin position="34"/>
        <end position="158"/>
    </location>
</feature>
<feature type="signal peptide" evidence="2">
    <location>
        <begin position="1"/>
        <end position="35"/>
    </location>
</feature>
<accession>A0A8J7TM35</accession>
<evidence type="ECO:0000256" key="2">
    <source>
        <dbReference type="SAM" id="SignalP"/>
    </source>
</evidence>
<dbReference type="InterPro" id="IPR017937">
    <property type="entry name" value="Thioredoxin_CS"/>
</dbReference>
<dbReference type="InterPro" id="IPR013766">
    <property type="entry name" value="Thioredoxin_domain"/>
</dbReference>
<dbReference type="Proteomes" id="UP000664277">
    <property type="component" value="Unassembled WGS sequence"/>
</dbReference>
<dbReference type="PANTHER" id="PTHR10438">
    <property type="entry name" value="THIOREDOXIN"/>
    <property type="match status" value="1"/>
</dbReference>
<protein>
    <submittedName>
        <fullName evidence="4">Thioredoxin family protein</fullName>
    </submittedName>
</protein>
<feature type="region of interest" description="Disordered" evidence="1">
    <location>
        <begin position="391"/>
        <end position="410"/>
    </location>
</feature>
<dbReference type="Pfam" id="PF00085">
    <property type="entry name" value="Thioredoxin"/>
    <property type="match status" value="1"/>
</dbReference>
<keyword evidence="2" id="KW-0732">Signal</keyword>
<dbReference type="Gene3D" id="3.40.30.10">
    <property type="entry name" value="Glutaredoxin"/>
    <property type="match status" value="1"/>
</dbReference>
<evidence type="ECO:0000259" key="3">
    <source>
        <dbReference type="PROSITE" id="PS51352"/>
    </source>
</evidence>